<gene>
    <name evidence="3" type="ORF">NDI38_09240</name>
</gene>
<dbReference type="Proteomes" id="UP001476950">
    <property type="component" value="Unassembled WGS sequence"/>
</dbReference>
<protein>
    <recommendedName>
        <fullName evidence="5">Ig-like domain-containing protein</fullName>
    </recommendedName>
</protein>
<dbReference type="EMBL" id="JAMPLM010000006">
    <property type="protein sequence ID" value="MEP1058622.1"/>
    <property type="molecule type" value="Genomic_DNA"/>
</dbReference>
<feature type="compositionally biased region" description="Polar residues" evidence="1">
    <location>
        <begin position="35"/>
        <end position="48"/>
    </location>
</feature>
<evidence type="ECO:0008006" key="5">
    <source>
        <dbReference type="Google" id="ProtNLM"/>
    </source>
</evidence>
<feature type="signal peptide" evidence="2">
    <location>
        <begin position="1"/>
        <end position="32"/>
    </location>
</feature>
<evidence type="ECO:0000313" key="4">
    <source>
        <dbReference type="Proteomes" id="UP001476950"/>
    </source>
</evidence>
<accession>A0ABV0KHT1</accession>
<proteinExistence type="predicted"/>
<feature type="region of interest" description="Disordered" evidence="1">
    <location>
        <begin position="300"/>
        <end position="322"/>
    </location>
</feature>
<evidence type="ECO:0000256" key="1">
    <source>
        <dbReference type="SAM" id="MobiDB-lite"/>
    </source>
</evidence>
<keyword evidence="4" id="KW-1185">Reference proteome</keyword>
<evidence type="ECO:0000313" key="3">
    <source>
        <dbReference type="EMBL" id="MEP1058622.1"/>
    </source>
</evidence>
<feature type="compositionally biased region" description="Basic and acidic residues" evidence="1">
    <location>
        <begin position="51"/>
        <end position="84"/>
    </location>
</feature>
<feature type="region of interest" description="Disordered" evidence="1">
    <location>
        <begin position="35"/>
        <end position="84"/>
    </location>
</feature>
<dbReference type="RefSeq" id="WP_190447273.1">
    <property type="nucleotide sequence ID" value="NZ_JAMPLM010000006.1"/>
</dbReference>
<organism evidence="3 4">
    <name type="scientific">Stenomitos frigidus AS-A4</name>
    <dbReference type="NCBI Taxonomy" id="2933935"/>
    <lineage>
        <taxon>Bacteria</taxon>
        <taxon>Bacillati</taxon>
        <taxon>Cyanobacteriota</taxon>
        <taxon>Cyanophyceae</taxon>
        <taxon>Leptolyngbyales</taxon>
        <taxon>Leptolyngbyaceae</taxon>
        <taxon>Stenomitos</taxon>
    </lineage>
</organism>
<comment type="caution">
    <text evidence="3">The sequence shown here is derived from an EMBL/GenBank/DDBJ whole genome shotgun (WGS) entry which is preliminary data.</text>
</comment>
<reference evidence="3 4" key="1">
    <citation type="submission" date="2022-04" db="EMBL/GenBank/DDBJ databases">
        <title>Positive selection, recombination, and allopatry shape intraspecific diversity of widespread and dominant cyanobacteria.</title>
        <authorList>
            <person name="Wei J."/>
            <person name="Shu W."/>
            <person name="Hu C."/>
        </authorList>
    </citation>
    <scope>NUCLEOTIDE SEQUENCE [LARGE SCALE GENOMIC DNA]</scope>
    <source>
        <strain evidence="3 4">AS-A4</strain>
    </source>
</reference>
<name>A0ABV0KHT1_9CYAN</name>
<keyword evidence="2" id="KW-0732">Signal</keyword>
<evidence type="ECO:0000256" key="2">
    <source>
        <dbReference type="SAM" id="SignalP"/>
    </source>
</evidence>
<sequence length="446" mass="47687">MSRSPALLGKRLLTATSLALLTTLPIAANALALPDSSSVSQGGKTQQWLMADKDDKDDKDDKKGRGNDRNRDRDDDRKGRIDLNRAKNIARQAAEAANGGVSVYRAAASMHGPAKLSPFVDNGDSWTWTFLGGRPGASLTAIETVVTVYKESSRVVVVYNGAARSATTRVNSWNSLLRVARLVDQNSLVLQLDVLDRPAVNAASAFYEVYARRNNRWVSVYRTNATQLVASSSQVSLTPVVIPIQQLGLGNVDLSRLELRTVAYASYGGQQVVLRESVQRYQSLTQISSVQQISTVSATTTTTTDTTTTTGSTTSTGTSTVSGGQTVTLTNGYRVTFRGVSYSSNTSTWRYYVEELPVAQDLSNWVLGLPACAQVASASPKGERVNPDPNARISGIKWQPGGGFVQGEFSVTLNGRWAVGTTTVAVKGPDVARGELAGPSCSALNQ</sequence>
<feature type="chain" id="PRO_5046513720" description="Ig-like domain-containing protein" evidence="2">
    <location>
        <begin position="33"/>
        <end position="446"/>
    </location>
</feature>